<dbReference type="AlphaFoldDB" id="A0A1G2A8R9"/>
<dbReference type="Pfam" id="PF15569">
    <property type="entry name" value="Imm40"/>
    <property type="match status" value="1"/>
</dbReference>
<reference evidence="2 3" key="1">
    <citation type="journal article" date="2016" name="Nat. Commun.">
        <title>Thousands of microbial genomes shed light on interconnected biogeochemical processes in an aquifer system.</title>
        <authorList>
            <person name="Anantharaman K."/>
            <person name="Brown C.T."/>
            <person name="Hug L.A."/>
            <person name="Sharon I."/>
            <person name="Castelle C.J."/>
            <person name="Probst A.J."/>
            <person name="Thomas B.C."/>
            <person name="Singh A."/>
            <person name="Wilkins M.J."/>
            <person name="Karaoz U."/>
            <person name="Brodie E.L."/>
            <person name="Williams K.H."/>
            <person name="Hubbard S.S."/>
            <person name="Banfield J.F."/>
        </authorList>
    </citation>
    <scope>NUCLEOTIDE SEQUENCE [LARGE SCALE GENOMIC DNA]</scope>
</reference>
<feature type="domain" description="Immunity protein 40" evidence="1">
    <location>
        <begin position="25"/>
        <end position="115"/>
    </location>
</feature>
<evidence type="ECO:0000313" key="3">
    <source>
        <dbReference type="Proteomes" id="UP000178315"/>
    </source>
</evidence>
<dbReference type="Proteomes" id="UP000178315">
    <property type="component" value="Unassembled WGS sequence"/>
</dbReference>
<dbReference type="InterPro" id="IPR029080">
    <property type="entry name" value="Imm40"/>
</dbReference>
<proteinExistence type="predicted"/>
<dbReference type="EMBL" id="MHJU01000034">
    <property type="protein sequence ID" value="OGY72450.1"/>
    <property type="molecule type" value="Genomic_DNA"/>
</dbReference>
<protein>
    <recommendedName>
        <fullName evidence="1">Immunity protein 40 domain-containing protein</fullName>
    </recommendedName>
</protein>
<accession>A0A1G2A8R9</accession>
<evidence type="ECO:0000259" key="1">
    <source>
        <dbReference type="Pfam" id="PF15569"/>
    </source>
</evidence>
<sequence>MTTNEIIKSNIPEEVQKRGRSLAKDVGVLEIAWRRSDVEEILQEIKGKSIVVLGGDVYYEDQNKIVPTMENWYYDFGNKKRMVILADIEESIKKTLGYIQKYPVPDFGTTWFVLVLELVDEGTRLGSEPVIT</sequence>
<name>A0A1G2A8R9_9BACT</name>
<gene>
    <name evidence="2" type="ORF">A3H61_05295</name>
</gene>
<evidence type="ECO:0000313" key="2">
    <source>
        <dbReference type="EMBL" id="OGY72450.1"/>
    </source>
</evidence>
<organism evidence="2 3">
    <name type="scientific">Candidatus Jacksonbacteria bacterium RIFCSPLOWO2_02_FULL_44_20</name>
    <dbReference type="NCBI Taxonomy" id="1798460"/>
    <lineage>
        <taxon>Bacteria</taxon>
        <taxon>Candidatus Jacksoniibacteriota</taxon>
    </lineage>
</organism>
<comment type="caution">
    <text evidence="2">The sequence shown here is derived from an EMBL/GenBank/DDBJ whole genome shotgun (WGS) entry which is preliminary data.</text>
</comment>